<dbReference type="Pfam" id="PF00702">
    <property type="entry name" value="Hydrolase"/>
    <property type="match status" value="1"/>
</dbReference>
<dbReference type="PANTHER" id="PTHR43481:SF4">
    <property type="entry name" value="GLYCEROL-1-PHOSPHATE PHOSPHOHYDROLASE 1-RELATED"/>
    <property type="match status" value="1"/>
</dbReference>
<proteinExistence type="predicted"/>
<dbReference type="AlphaFoldDB" id="A0A3N0E205"/>
<comment type="caution">
    <text evidence="1">The sequence shown here is derived from an EMBL/GenBank/DDBJ whole genome shotgun (WGS) entry which is preliminary data.</text>
</comment>
<dbReference type="Gene3D" id="1.10.150.240">
    <property type="entry name" value="Putative phosphatase, domain 2"/>
    <property type="match status" value="1"/>
</dbReference>
<dbReference type="Proteomes" id="UP000269198">
    <property type="component" value="Unassembled WGS sequence"/>
</dbReference>
<dbReference type="InterPro" id="IPR023198">
    <property type="entry name" value="PGP-like_dom2"/>
</dbReference>
<dbReference type="NCBIfam" id="TIGR01509">
    <property type="entry name" value="HAD-SF-IA-v3"/>
    <property type="match status" value="1"/>
</dbReference>
<keyword evidence="2" id="KW-1185">Reference proteome</keyword>
<dbReference type="SUPFAM" id="SSF56784">
    <property type="entry name" value="HAD-like"/>
    <property type="match status" value="1"/>
</dbReference>
<organism evidence="1 2">
    <name type="scientific">Halostreptopolyspora alba</name>
    <dbReference type="NCBI Taxonomy" id="2487137"/>
    <lineage>
        <taxon>Bacteria</taxon>
        <taxon>Bacillati</taxon>
        <taxon>Actinomycetota</taxon>
        <taxon>Actinomycetes</taxon>
        <taxon>Streptosporangiales</taxon>
        <taxon>Nocardiopsidaceae</taxon>
        <taxon>Halostreptopolyspora</taxon>
    </lineage>
</organism>
<dbReference type="Gene3D" id="3.40.50.1000">
    <property type="entry name" value="HAD superfamily/HAD-like"/>
    <property type="match status" value="1"/>
</dbReference>
<reference evidence="1 2" key="1">
    <citation type="submission" date="2018-11" db="EMBL/GenBank/DDBJ databases">
        <title>The genome draft of YIM 96095.</title>
        <authorList>
            <person name="Tang S.-K."/>
            <person name="Chunyu W.-X."/>
            <person name="Feng Y.-Z."/>
        </authorList>
    </citation>
    <scope>NUCLEOTIDE SEQUENCE [LARGE SCALE GENOMIC DNA]</scope>
    <source>
        <strain evidence="1 2">YIM 96095</strain>
    </source>
</reference>
<keyword evidence="1" id="KW-0378">Hydrolase</keyword>
<dbReference type="InterPro" id="IPR006439">
    <property type="entry name" value="HAD-SF_hydro_IA"/>
</dbReference>
<sequence>MDGTLVDSTWAVEDAWAQWALEYEVPAERLAGVMGHGIPAGQIAERLLPRAQVPEAVARIERLEIDRVAGLVVLPGVRELVATLDDGVWAVVTSCTRPLAEARLRATGLSAPVLVTADDVSRGKPDPEPFVLGARMLGVPASRCVVFEDAPAGLAAGRAAGAATVGVATTHVDSELDADVVVPGLCSVEVWSEGGGLRVRAGG</sequence>
<gene>
    <name evidence="1" type="ORF">EFW17_21270</name>
</gene>
<dbReference type="GO" id="GO:0050308">
    <property type="term" value="F:sugar-phosphatase activity"/>
    <property type="evidence" value="ECO:0007669"/>
    <property type="project" value="TreeGrafter"/>
</dbReference>
<dbReference type="EMBL" id="RJMB01000029">
    <property type="protein sequence ID" value="RNL81849.1"/>
    <property type="molecule type" value="Genomic_DNA"/>
</dbReference>
<evidence type="ECO:0000313" key="1">
    <source>
        <dbReference type="EMBL" id="RNL81849.1"/>
    </source>
</evidence>
<dbReference type="InterPro" id="IPR023214">
    <property type="entry name" value="HAD_sf"/>
</dbReference>
<evidence type="ECO:0000313" key="2">
    <source>
        <dbReference type="Proteomes" id="UP000269198"/>
    </source>
</evidence>
<dbReference type="OrthoDB" id="9812856at2"/>
<dbReference type="InterPro" id="IPR051806">
    <property type="entry name" value="HAD-like_SPP"/>
</dbReference>
<protein>
    <submittedName>
        <fullName evidence="1">HAD family hydrolase</fullName>
    </submittedName>
</protein>
<dbReference type="InterPro" id="IPR036412">
    <property type="entry name" value="HAD-like_sf"/>
</dbReference>
<dbReference type="PANTHER" id="PTHR43481">
    <property type="entry name" value="FRUCTOSE-1-PHOSPHATE PHOSPHATASE"/>
    <property type="match status" value="1"/>
</dbReference>
<accession>A0A3N0E205</accession>
<name>A0A3N0E205_9ACTN</name>